<dbReference type="EMBL" id="AJWJ01000280">
    <property type="protein sequence ID" value="KAF2072440.1"/>
    <property type="molecule type" value="Genomic_DNA"/>
</dbReference>
<evidence type="ECO:0000313" key="1">
    <source>
        <dbReference type="EMBL" id="KAF2072440.1"/>
    </source>
</evidence>
<keyword evidence="2" id="KW-1185">Reference proteome</keyword>
<protein>
    <submittedName>
        <fullName evidence="1">Uncharacterized protein</fullName>
    </submittedName>
</protein>
<dbReference type="AlphaFoldDB" id="A0A8J4PSZ1"/>
<proteinExistence type="predicted"/>
<reference evidence="1" key="1">
    <citation type="submission" date="2020-01" db="EMBL/GenBank/DDBJ databases">
        <title>Development of genomics and gene disruption for Polysphondylium violaceum indicates a role for the polyketide synthase stlB in stalk morphogenesis.</title>
        <authorList>
            <person name="Narita B."/>
            <person name="Kawabe Y."/>
            <person name="Kin K."/>
            <person name="Saito T."/>
            <person name="Gibbs R."/>
            <person name="Kuspa A."/>
            <person name="Muzny D."/>
            <person name="Queller D."/>
            <person name="Richards S."/>
            <person name="Strassman J."/>
            <person name="Sucgang R."/>
            <person name="Worley K."/>
            <person name="Schaap P."/>
        </authorList>
    </citation>
    <scope>NUCLEOTIDE SEQUENCE</scope>
    <source>
        <strain evidence="1">QSvi11</strain>
    </source>
</reference>
<dbReference type="Proteomes" id="UP000695562">
    <property type="component" value="Unassembled WGS sequence"/>
</dbReference>
<evidence type="ECO:0000313" key="2">
    <source>
        <dbReference type="Proteomes" id="UP000695562"/>
    </source>
</evidence>
<organism evidence="1 2">
    <name type="scientific">Polysphondylium violaceum</name>
    <dbReference type="NCBI Taxonomy" id="133409"/>
    <lineage>
        <taxon>Eukaryota</taxon>
        <taxon>Amoebozoa</taxon>
        <taxon>Evosea</taxon>
        <taxon>Eumycetozoa</taxon>
        <taxon>Dictyostelia</taxon>
        <taxon>Dictyosteliales</taxon>
        <taxon>Dictyosteliaceae</taxon>
        <taxon>Polysphondylium</taxon>
    </lineage>
</organism>
<gene>
    <name evidence="1" type="ORF">CYY_006252</name>
</gene>
<comment type="caution">
    <text evidence="1">The sequence shown here is derived from an EMBL/GenBank/DDBJ whole genome shotgun (WGS) entry which is preliminary data.</text>
</comment>
<sequence>MSRDIDILYRDVFANKYISRQIFRHVQEEQIDRYSLKYDDVVDMGWMVRYGHLGLAREKCRDKNKEYFISYKDLFSVVANADTELFVMCFEKHKYQLLGYYCEQPLMILDSDTKQEQIKNTEVIKYLYESGYAVDLSDLDVSVMDVSVVRYLLENGWLVATQEFLMGLQEQVNCPKEMIELVIQYTPLPLSLSNSIKLLGQNILSPHPNHFDLLFPHLDQGATCFTYDTSLNYDQAIALIKVRSAQVSKLWKVSEKLPFEIDQDCKGLPEEFYLWYDKGDDAFFSLLDGVSYIIAVSEDNIIFSPNDNDTQEIDMRDFIRKTCCIKASIHVIKFFFDQGYHMIFRLDQSQMDDMFFKELIKKTSDQDRSLIAQFTTDNYEKIVTKKDVLKACCRYRHLENFHYYYQLWKDSLDTESLIPKLFKEAVDDRQVQKAIESYGYKLSDFHDSCFSYLSLYSFRYHQDDLDRFLGKINDKRRLDLCCSEFISRAFNQNNYPTMKYMFESNKFKFPPLDRYVYNILGSTHNLDLMDYISSNRSTCFINPTDKIVNKFFACVFDEACQILNLPLIKHLLAKYVDIEKITKKQLKLISPYFGPNTEISAVIDNFNEFAFLVDKGTYTSIDPFIESLCQLFYGEDQEDEDEEVPQFNTNLLFIEYLDKNLVQQPVSFQPLFDRIICDLPLIHTYSPLLGALVRRYRCVLNDSHYPFLAKEKDGLTLFGQVPDSIFLSDKYKRARAIKEKRPSKKLKQ</sequence>
<name>A0A8J4PSZ1_9MYCE</name>
<accession>A0A8J4PSZ1</accession>